<comment type="similarity">
    <text evidence="8">Belongs to the NqrA family.</text>
</comment>
<dbReference type="InterPro" id="IPR022615">
    <property type="entry name" value="NqrA_C_domain"/>
</dbReference>
<reference evidence="12 13" key="1">
    <citation type="submission" date="2019-02" db="EMBL/GenBank/DDBJ databases">
        <title>Deep-cultivation of Planctomycetes and their phenomic and genomic characterization uncovers novel biology.</title>
        <authorList>
            <person name="Wiegand S."/>
            <person name="Jogler M."/>
            <person name="Boedeker C."/>
            <person name="Pinto D."/>
            <person name="Vollmers J."/>
            <person name="Rivas-Marin E."/>
            <person name="Kohn T."/>
            <person name="Peeters S.H."/>
            <person name="Heuer A."/>
            <person name="Rast P."/>
            <person name="Oberbeckmann S."/>
            <person name="Bunk B."/>
            <person name="Jeske O."/>
            <person name="Meyerdierks A."/>
            <person name="Storesund J.E."/>
            <person name="Kallscheuer N."/>
            <person name="Luecker S."/>
            <person name="Lage O.M."/>
            <person name="Pohl T."/>
            <person name="Merkel B.J."/>
            <person name="Hornburger P."/>
            <person name="Mueller R.-W."/>
            <person name="Bruemmer F."/>
            <person name="Labrenz M."/>
            <person name="Spormann A.M."/>
            <person name="Op den Camp H."/>
            <person name="Overmann J."/>
            <person name="Amann R."/>
            <person name="Jetten M.S.M."/>
            <person name="Mascher T."/>
            <person name="Medema M.H."/>
            <person name="Devos D.P."/>
            <person name="Kaster A.-K."/>
            <person name="Ovreas L."/>
            <person name="Rohde M."/>
            <person name="Galperin M.Y."/>
            <person name="Jogler C."/>
        </authorList>
    </citation>
    <scope>NUCLEOTIDE SEQUENCE [LARGE SCALE GENOMIC DNA]</scope>
    <source>
        <strain evidence="12 13">V22</strain>
    </source>
</reference>
<evidence type="ECO:0000256" key="2">
    <source>
        <dbReference type="ARBA" id="ARBA00022967"/>
    </source>
</evidence>
<accession>A0A517TEP8</accession>
<comment type="function">
    <text evidence="8">NQR complex catalyzes the reduction of ubiquinone-1 to ubiquinol by two successive reactions, coupled with the transport of Na(+) ions from the cytoplasm to the periplasm. NqrA to NqrE are probably involved in the second step, the conversion of ubisemiquinone to ubiquinol.</text>
</comment>
<dbReference type="KEGG" id="chya:V22_41160"/>
<evidence type="ECO:0000313" key="13">
    <source>
        <dbReference type="Proteomes" id="UP000319976"/>
    </source>
</evidence>
<evidence type="ECO:0000256" key="3">
    <source>
        <dbReference type="ARBA" id="ARBA00023027"/>
    </source>
</evidence>
<dbReference type="EMBL" id="CP036316">
    <property type="protein sequence ID" value="QDT66844.1"/>
    <property type="molecule type" value="Genomic_DNA"/>
</dbReference>
<keyword evidence="13" id="KW-1185">Reference proteome</keyword>
<dbReference type="HAMAP" id="MF_00425">
    <property type="entry name" value="NqrA"/>
    <property type="match status" value="1"/>
</dbReference>
<dbReference type="InterPro" id="IPR056148">
    <property type="entry name" value="NQRA_2nd"/>
</dbReference>
<sequence>MVKKIKKGLDLPIQGEPDQSRIETKSVSQVALIGPDYIGMKPTMAVAVGDSVLRGQVLFEDKKIAGVNYTSPVAGKVAEVNRGAKRVFQSIVIDVEGDGQVEFESYGDKDLTALGRDTVRDAMLKSGLWPSLRTRPYSMVADPTAVPSSIFVTATDTNPLAADPAPLIKERPDDFRYGLQALTQLTDGTVYLCTRPGADLPGAGIDSVTVEEFDGPHPSGLPGTHIHFLDPVGDKKSVWYINYADVMDIGHFFASGQLVSERVIALGGPMVKEPRLLRVPLGASITQLLDGELKEGENRLISGSVLSGRKADGVFGFLGKYSLQISVIEEGNKREFLGWQGPGFDKFSIRKIFASALDSSKKFSFTSTTNGSPRAMVPVGMYEDVMPLDILPTQLLRSLIVKDTEQAQLLGALELDEEDLALCTFVDPGKTEYGPLLRDSLTTILKEG</sequence>
<dbReference type="NCBIfam" id="TIGR01936">
    <property type="entry name" value="nqrA"/>
    <property type="match status" value="1"/>
</dbReference>
<keyword evidence="6 8" id="KW-0830">Ubiquinone</keyword>
<comment type="catalytic activity">
    <reaction evidence="8">
        <text>a ubiquinone + n Na(+)(in) + NADH + H(+) = a ubiquinol + n Na(+)(out) + NAD(+)</text>
        <dbReference type="Rhea" id="RHEA:47748"/>
        <dbReference type="Rhea" id="RHEA-COMP:9565"/>
        <dbReference type="Rhea" id="RHEA-COMP:9566"/>
        <dbReference type="ChEBI" id="CHEBI:15378"/>
        <dbReference type="ChEBI" id="CHEBI:16389"/>
        <dbReference type="ChEBI" id="CHEBI:17976"/>
        <dbReference type="ChEBI" id="CHEBI:29101"/>
        <dbReference type="ChEBI" id="CHEBI:57540"/>
        <dbReference type="ChEBI" id="CHEBI:57945"/>
        <dbReference type="EC" id="7.2.1.1"/>
    </reaction>
</comment>
<keyword evidence="5 8" id="KW-0406">Ion transport</keyword>
<dbReference type="InterPro" id="IPR008703">
    <property type="entry name" value="NqrA"/>
</dbReference>
<dbReference type="InterPro" id="IPR056147">
    <property type="entry name" value="NQRA_N"/>
</dbReference>
<organism evidence="12 13">
    <name type="scientific">Calycomorphotria hydatis</name>
    <dbReference type="NCBI Taxonomy" id="2528027"/>
    <lineage>
        <taxon>Bacteria</taxon>
        <taxon>Pseudomonadati</taxon>
        <taxon>Planctomycetota</taxon>
        <taxon>Planctomycetia</taxon>
        <taxon>Planctomycetales</taxon>
        <taxon>Planctomycetaceae</taxon>
        <taxon>Calycomorphotria</taxon>
    </lineage>
</organism>
<dbReference type="NCBIfam" id="NF003759">
    <property type="entry name" value="PRK05352.1-2"/>
    <property type="match status" value="1"/>
</dbReference>
<evidence type="ECO:0000259" key="11">
    <source>
        <dbReference type="Pfam" id="PF24836"/>
    </source>
</evidence>
<keyword evidence="12" id="KW-0560">Oxidoreductase</keyword>
<gene>
    <name evidence="8 12" type="primary">nqrA</name>
    <name evidence="12" type="ORF">V22_41160</name>
</gene>
<dbReference type="GO" id="GO:0006814">
    <property type="term" value="P:sodium ion transport"/>
    <property type="evidence" value="ECO:0007669"/>
    <property type="project" value="UniProtKB-UniRule"/>
</dbReference>
<proteinExistence type="inferred from homology"/>
<protein>
    <recommendedName>
        <fullName evidence="8">Na(+)-translocating NADH-quinone reductase subunit A</fullName>
        <shortName evidence="8">Na(+)-NQR subunit A</shortName>
        <shortName evidence="8">Na(+)-translocating NQR subunit A</shortName>
        <ecNumber evidence="8">7.2.1.1</ecNumber>
    </recommendedName>
    <alternativeName>
        <fullName evidence="8">NQR complex subunit A</fullName>
    </alternativeName>
    <alternativeName>
        <fullName evidence="8">NQR-1 subunit A</fullName>
    </alternativeName>
</protein>
<evidence type="ECO:0000256" key="6">
    <source>
        <dbReference type="ARBA" id="ARBA00023075"/>
    </source>
</evidence>
<comment type="subunit">
    <text evidence="8">Composed of six subunits; NqrA, NqrB, NqrC, NqrD, NqrE and NqrF.</text>
</comment>
<feature type="domain" description="Na(+)-translocating NADH-quinone reductase subunit A C-terminal" evidence="10">
    <location>
        <begin position="263"/>
        <end position="311"/>
    </location>
</feature>
<dbReference type="Pfam" id="PF05896">
    <property type="entry name" value="NQRA_N"/>
    <property type="match status" value="1"/>
</dbReference>
<keyword evidence="7 8" id="KW-0739">Sodium transport</keyword>
<evidence type="ECO:0000313" key="12">
    <source>
        <dbReference type="EMBL" id="QDT66844.1"/>
    </source>
</evidence>
<feature type="domain" description="NqrA N-terminal barrel-sandwich hybrid" evidence="9">
    <location>
        <begin position="4"/>
        <end position="96"/>
    </location>
</feature>
<keyword evidence="1 8" id="KW-0813">Transport</keyword>
<evidence type="ECO:0000259" key="9">
    <source>
        <dbReference type="Pfam" id="PF05896"/>
    </source>
</evidence>
<dbReference type="Pfam" id="PF24836">
    <property type="entry name" value="NQRA_2nd"/>
    <property type="match status" value="1"/>
</dbReference>
<dbReference type="EC" id="7.2.1.1" evidence="8"/>
<evidence type="ECO:0000256" key="5">
    <source>
        <dbReference type="ARBA" id="ARBA00023065"/>
    </source>
</evidence>
<keyword evidence="2 8" id="KW-1278">Translocase</keyword>
<keyword evidence="3 8" id="KW-0520">NAD</keyword>
<dbReference type="PANTHER" id="PTHR37839:SF1">
    <property type="entry name" value="NA(+)-TRANSLOCATING NADH-QUINONE REDUCTASE SUBUNIT A"/>
    <property type="match status" value="1"/>
</dbReference>
<name>A0A517TEP8_9PLAN</name>
<dbReference type="Proteomes" id="UP000319976">
    <property type="component" value="Chromosome"/>
</dbReference>
<dbReference type="AlphaFoldDB" id="A0A517TEP8"/>
<evidence type="ECO:0000256" key="1">
    <source>
        <dbReference type="ARBA" id="ARBA00022448"/>
    </source>
</evidence>
<dbReference type="PANTHER" id="PTHR37839">
    <property type="entry name" value="NA(+)-TRANSLOCATING NADH-QUINONE REDUCTASE SUBUNIT A"/>
    <property type="match status" value="1"/>
</dbReference>
<evidence type="ECO:0000256" key="4">
    <source>
        <dbReference type="ARBA" id="ARBA00023053"/>
    </source>
</evidence>
<evidence type="ECO:0000256" key="8">
    <source>
        <dbReference type="HAMAP-Rule" id="MF_00425"/>
    </source>
</evidence>
<evidence type="ECO:0000256" key="7">
    <source>
        <dbReference type="ARBA" id="ARBA00023201"/>
    </source>
</evidence>
<keyword evidence="4 8" id="KW-0915">Sodium</keyword>
<dbReference type="Pfam" id="PF11973">
    <property type="entry name" value="NQRA_SLBB"/>
    <property type="match status" value="1"/>
</dbReference>
<dbReference type="GO" id="GO:0016655">
    <property type="term" value="F:oxidoreductase activity, acting on NAD(P)H, quinone or similar compound as acceptor"/>
    <property type="evidence" value="ECO:0007669"/>
    <property type="project" value="UniProtKB-UniRule"/>
</dbReference>
<feature type="domain" description="NqrA second alpha/beta" evidence="11">
    <location>
        <begin position="116"/>
        <end position="258"/>
    </location>
</feature>
<evidence type="ECO:0000259" key="10">
    <source>
        <dbReference type="Pfam" id="PF11973"/>
    </source>
</evidence>